<reference evidence="1 2" key="1">
    <citation type="submission" date="2020-08" db="EMBL/GenBank/DDBJ databases">
        <title>Cohnella phylogeny.</title>
        <authorList>
            <person name="Dunlap C."/>
        </authorList>
    </citation>
    <scope>NUCLEOTIDE SEQUENCE [LARGE SCALE GENOMIC DNA]</scope>
    <source>
        <strain evidence="1 2">DSM 25241</strain>
    </source>
</reference>
<keyword evidence="2" id="KW-1185">Reference proteome</keyword>
<sequence>MIVRWLRPGLPPSDWDCPDIEQLLFLLRLVPAIHLNGHYYRFVRATLMVEPEAMSVAIQVANDAAPDFESGRQSE</sequence>
<dbReference type="EMBL" id="JACJVQ010000005">
    <property type="protein sequence ID" value="MBB6633603.1"/>
    <property type="molecule type" value="Genomic_DNA"/>
</dbReference>
<dbReference type="Proteomes" id="UP000535838">
    <property type="component" value="Unassembled WGS sequence"/>
</dbReference>
<protein>
    <submittedName>
        <fullName evidence="1">Uncharacterized protein</fullName>
    </submittedName>
</protein>
<evidence type="ECO:0000313" key="1">
    <source>
        <dbReference type="EMBL" id="MBB6633603.1"/>
    </source>
</evidence>
<name>A0A841SMA2_9BACL</name>
<dbReference type="RefSeq" id="WP_185118838.1">
    <property type="nucleotide sequence ID" value="NZ_JACJVQ010000005.1"/>
</dbReference>
<comment type="caution">
    <text evidence="1">The sequence shown here is derived from an EMBL/GenBank/DDBJ whole genome shotgun (WGS) entry which is preliminary data.</text>
</comment>
<dbReference type="AlphaFoldDB" id="A0A841SMA2"/>
<proteinExistence type="predicted"/>
<organism evidence="1 2">
    <name type="scientific">Cohnella thailandensis</name>
    <dbReference type="NCBI Taxonomy" id="557557"/>
    <lineage>
        <taxon>Bacteria</taxon>
        <taxon>Bacillati</taxon>
        <taxon>Bacillota</taxon>
        <taxon>Bacilli</taxon>
        <taxon>Bacillales</taxon>
        <taxon>Paenibacillaceae</taxon>
        <taxon>Cohnella</taxon>
    </lineage>
</organism>
<gene>
    <name evidence="1" type="ORF">H7B67_05745</name>
</gene>
<evidence type="ECO:0000313" key="2">
    <source>
        <dbReference type="Proteomes" id="UP000535838"/>
    </source>
</evidence>
<accession>A0A841SMA2</accession>